<dbReference type="CDD" id="cd02440">
    <property type="entry name" value="AdoMet_MTases"/>
    <property type="match status" value="1"/>
</dbReference>
<name>A0ABT4IEM0_9ACTO</name>
<dbReference type="Proteomes" id="UP001072034">
    <property type="component" value="Unassembled WGS sequence"/>
</dbReference>
<dbReference type="Pfam" id="PF13649">
    <property type="entry name" value="Methyltransf_25"/>
    <property type="match status" value="1"/>
</dbReference>
<evidence type="ECO:0000259" key="2">
    <source>
        <dbReference type="Pfam" id="PF13649"/>
    </source>
</evidence>
<keyword evidence="3" id="KW-0808">Transferase</keyword>
<comment type="caution">
    <text evidence="3">The sequence shown here is derived from an EMBL/GenBank/DDBJ whole genome shotgun (WGS) entry which is preliminary data.</text>
</comment>
<keyword evidence="4" id="KW-1185">Reference proteome</keyword>
<dbReference type="Gene3D" id="3.40.50.150">
    <property type="entry name" value="Vaccinia Virus protein VP39"/>
    <property type="match status" value="1"/>
</dbReference>
<gene>
    <name evidence="3" type="ORF">OHJ16_16145</name>
</gene>
<keyword evidence="3" id="KW-0489">Methyltransferase</keyword>
<dbReference type="SUPFAM" id="SSF53335">
    <property type="entry name" value="S-adenosyl-L-methionine-dependent methyltransferases"/>
    <property type="match status" value="1"/>
</dbReference>
<dbReference type="RefSeq" id="WP_268918743.1">
    <property type="nucleotide sequence ID" value="NZ_CAJPNG010000028.1"/>
</dbReference>
<evidence type="ECO:0000313" key="4">
    <source>
        <dbReference type="Proteomes" id="UP001072034"/>
    </source>
</evidence>
<proteinExistence type="predicted"/>
<sequence length="243" mass="26159">MPVPDSSIPPLHRGAGARRHHQLRLRDRTEVAAALEGLADLTGPGLADLRVLELACGSGRLTLPLATAGHRVLATDIDPQALEHLSAGLAHHARAAARIELRTADMTAFSFEESFKAVCLSTSSITQPAPSQRRRVLELAAGHLAPGGALIICTEYLLNEAPATASYSPEHGIRLHDEADQDRRHLTLTWGQERYASDLFVVPPSWISHACKDLGLTVTYRHSRPDPALAGRANAVITALKPQ</sequence>
<reference evidence="3" key="1">
    <citation type="submission" date="2022-10" db="EMBL/GenBank/DDBJ databases">
        <title>Genome sequence of Actinomyces israelii ATCC 10048.</title>
        <authorList>
            <person name="Watt R.M."/>
            <person name="Tong W.M."/>
        </authorList>
    </citation>
    <scope>NUCLEOTIDE SEQUENCE</scope>
    <source>
        <strain evidence="3">ATCC 10048</strain>
    </source>
</reference>
<protein>
    <submittedName>
        <fullName evidence="3">Class I SAM-dependent methyltransferase</fullName>
    </submittedName>
</protein>
<feature type="domain" description="Methyltransferase" evidence="2">
    <location>
        <begin position="51"/>
        <end position="148"/>
    </location>
</feature>
<dbReference type="InterPro" id="IPR041698">
    <property type="entry name" value="Methyltransf_25"/>
</dbReference>
<evidence type="ECO:0000256" key="1">
    <source>
        <dbReference type="SAM" id="MobiDB-lite"/>
    </source>
</evidence>
<dbReference type="EMBL" id="JAPTMY010000065">
    <property type="protein sequence ID" value="MCZ0859563.1"/>
    <property type="molecule type" value="Genomic_DNA"/>
</dbReference>
<evidence type="ECO:0000313" key="3">
    <source>
        <dbReference type="EMBL" id="MCZ0859563.1"/>
    </source>
</evidence>
<dbReference type="PANTHER" id="PTHR43464">
    <property type="entry name" value="METHYLTRANSFERASE"/>
    <property type="match status" value="1"/>
</dbReference>
<dbReference type="GO" id="GO:0032259">
    <property type="term" value="P:methylation"/>
    <property type="evidence" value="ECO:0007669"/>
    <property type="project" value="UniProtKB-KW"/>
</dbReference>
<feature type="region of interest" description="Disordered" evidence="1">
    <location>
        <begin position="1"/>
        <end position="23"/>
    </location>
</feature>
<dbReference type="InterPro" id="IPR029063">
    <property type="entry name" value="SAM-dependent_MTases_sf"/>
</dbReference>
<organism evidence="3 4">
    <name type="scientific">Actinomyces israelii</name>
    <dbReference type="NCBI Taxonomy" id="1659"/>
    <lineage>
        <taxon>Bacteria</taxon>
        <taxon>Bacillati</taxon>
        <taxon>Actinomycetota</taxon>
        <taxon>Actinomycetes</taxon>
        <taxon>Actinomycetales</taxon>
        <taxon>Actinomycetaceae</taxon>
        <taxon>Actinomyces</taxon>
    </lineage>
</organism>
<dbReference type="GO" id="GO:0008168">
    <property type="term" value="F:methyltransferase activity"/>
    <property type="evidence" value="ECO:0007669"/>
    <property type="project" value="UniProtKB-KW"/>
</dbReference>
<accession>A0ABT4IEM0</accession>